<dbReference type="InterPro" id="IPR029061">
    <property type="entry name" value="THDP-binding"/>
</dbReference>
<dbReference type="GO" id="GO:0016491">
    <property type="term" value="F:oxidoreductase activity"/>
    <property type="evidence" value="ECO:0007669"/>
    <property type="project" value="UniProtKB-KW"/>
</dbReference>
<evidence type="ECO:0000259" key="2">
    <source>
        <dbReference type="Pfam" id="PF01855"/>
    </source>
</evidence>
<accession>X1EGS8</accession>
<feature type="non-terminal residue" evidence="3">
    <location>
        <position position="169"/>
    </location>
</feature>
<feature type="domain" description="Pyruvate flavodoxin/ferredoxin oxidoreductase pyrimidine binding" evidence="2">
    <location>
        <begin position="2"/>
        <end position="168"/>
    </location>
</feature>
<dbReference type="EMBL" id="BART01034803">
    <property type="protein sequence ID" value="GAH07858.1"/>
    <property type="molecule type" value="Genomic_DNA"/>
</dbReference>
<comment type="caution">
    <text evidence="3">The sequence shown here is derived from an EMBL/GenBank/DDBJ whole genome shotgun (WGS) entry which is preliminary data.</text>
</comment>
<dbReference type="FunFam" id="3.40.50.970:FF:000012">
    <property type="entry name" value="Pyruvate:ferredoxin (Flavodoxin) oxidoreductase"/>
    <property type="match status" value="1"/>
</dbReference>
<dbReference type="Gene3D" id="3.40.50.970">
    <property type="match status" value="1"/>
</dbReference>
<sequence length="169" mass="18401">MKLANVDVVAAYPITPQTHIVEHLAELVADGHLDAEFIPVESEHSAMSTCCGSSAAGARTYTATSSQGQALMLEICYIAPALRLPIVMTVANRSLSGPISIWNDHSDMMMSRDTGWIQTVTENGQEAFDLTLHAFRVAEDSRVLLPVIINLDGFTLTHVIEPIVILDQR</sequence>
<organism evidence="3">
    <name type="scientific">marine sediment metagenome</name>
    <dbReference type="NCBI Taxonomy" id="412755"/>
    <lineage>
        <taxon>unclassified sequences</taxon>
        <taxon>metagenomes</taxon>
        <taxon>ecological metagenomes</taxon>
    </lineage>
</organism>
<dbReference type="AlphaFoldDB" id="X1EGS8"/>
<dbReference type="InterPro" id="IPR002880">
    <property type="entry name" value="Pyrv_Fd/Flavodoxin_OxRdtase_N"/>
</dbReference>
<proteinExistence type="predicted"/>
<dbReference type="PANTHER" id="PTHR32154">
    <property type="entry name" value="PYRUVATE-FLAVODOXIN OXIDOREDUCTASE-RELATED"/>
    <property type="match status" value="1"/>
</dbReference>
<dbReference type="PANTHER" id="PTHR32154:SF0">
    <property type="entry name" value="PYRUVATE-FLAVODOXIN OXIDOREDUCTASE-RELATED"/>
    <property type="match status" value="1"/>
</dbReference>
<reference evidence="3" key="1">
    <citation type="journal article" date="2014" name="Front. Microbiol.">
        <title>High frequency of phylogenetically diverse reductive dehalogenase-homologous genes in deep subseafloor sedimentary metagenomes.</title>
        <authorList>
            <person name="Kawai M."/>
            <person name="Futagami T."/>
            <person name="Toyoda A."/>
            <person name="Takaki Y."/>
            <person name="Nishi S."/>
            <person name="Hori S."/>
            <person name="Arai W."/>
            <person name="Tsubouchi T."/>
            <person name="Morono Y."/>
            <person name="Uchiyama I."/>
            <person name="Ito T."/>
            <person name="Fujiyama A."/>
            <person name="Inagaki F."/>
            <person name="Takami H."/>
        </authorList>
    </citation>
    <scope>NUCLEOTIDE SEQUENCE</scope>
    <source>
        <strain evidence="3">Expedition CK06-06</strain>
    </source>
</reference>
<protein>
    <recommendedName>
        <fullName evidence="2">Pyruvate flavodoxin/ferredoxin oxidoreductase pyrimidine binding domain-containing protein</fullName>
    </recommendedName>
</protein>
<dbReference type="SUPFAM" id="SSF52518">
    <property type="entry name" value="Thiamin diphosphate-binding fold (THDP-binding)"/>
    <property type="match status" value="1"/>
</dbReference>
<gene>
    <name evidence="3" type="ORF">S01H4_59365</name>
</gene>
<dbReference type="GO" id="GO:0006979">
    <property type="term" value="P:response to oxidative stress"/>
    <property type="evidence" value="ECO:0007669"/>
    <property type="project" value="TreeGrafter"/>
</dbReference>
<dbReference type="CDD" id="cd07034">
    <property type="entry name" value="TPP_PYR_PFOR_IOR-alpha_like"/>
    <property type="match status" value="1"/>
</dbReference>
<name>X1EGS8_9ZZZZ</name>
<keyword evidence="1" id="KW-0560">Oxidoreductase</keyword>
<evidence type="ECO:0000256" key="1">
    <source>
        <dbReference type="ARBA" id="ARBA00023002"/>
    </source>
</evidence>
<dbReference type="InterPro" id="IPR050722">
    <property type="entry name" value="Pyruvate:ferred/Flavod_OxRd"/>
</dbReference>
<dbReference type="Pfam" id="PF01855">
    <property type="entry name" value="POR_N"/>
    <property type="match status" value="1"/>
</dbReference>
<evidence type="ECO:0000313" key="3">
    <source>
        <dbReference type="EMBL" id="GAH07858.1"/>
    </source>
</evidence>